<dbReference type="Gene3D" id="3.10.20.30">
    <property type="match status" value="1"/>
</dbReference>
<dbReference type="InterPro" id="IPR036010">
    <property type="entry name" value="2Fe-2S_ferredoxin-like_sf"/>
</dbReference>
<comment type="caution">
    <text evidence="7">The sequence shown here is derived from an EMBL/GenBank/DDBJ whole genome shotgun (WGS) entry which is preliminary data.</text>
</comment>
<evidence type="ECO:0000256" key="1">
    <source>
        <dbReference type="ARBA" id="ARBA00022714"/>
    </source>
</evidence>
<dbReference type="Pfam" id="PF01799">
    <property type="entry name" value="Fer2_2"/>
    <property type="match status" value="1"/>
</dbReference>
<dbReference type="InterPro" id="IPR001041">
    <property type="entry name" value="2Fe-2S_ferredoxin-type"/>
</dbReference>
<dbReference type="InterPro" id="IPR051452">
    <property type="entry name" value="Diverse_Oxidoreductases"/>
</dbReference>
<dbReference type="SUPFAM" id="SSF47741">
    <property type="entry name" value="CO dehydrogenase ISP C-domain like"/>
    <property type="match status" value="1"/>
</dbReference>
<keyword evidence="4" id="KW-0408">Iron</keyword>
<dbReference type="FunFam" id="3.10.20.30:FF:000020">
    <property type="entry name" value="Xanthine dehydrogenase iron-sulfur subunit"/>
    <property type="match status" value="1"/>
</dbReference>
<dbReference type="GO" id="GO:0016491">
    <property type="term" value="F:oxidoreductase activity"/>
    <property type="evidence" value="ECO:0007669"/>
    <property type="project" value="UniProtKB-KW"/>
</dbReference>
<dbReference type="InterPro" id="IPR002888">
    <property type="entry name" value="2Fe-2S-bd"/>
</dbReference>
<dbReference type="AlphaFoldDB" id="A0AAW9RRD2"/>
<dbReference type="InterPro" id="IPR006058">
    <property type="entry name" value="2Fe2S_fd_BS"/>
</dbReference>
<dbReference type="PROSITE" id="PS00197">
    <property type="entry name" value="2FE2S_FER_1"/>
    <property type="match status" value="1"/>
</dbReference>
<organism evidence="7 8">
    <name type="scientific">Microbaculum marinum</name>
    <dbReference type="NCBI Taxonomy" id="1764581"/>
    <lineage>
        <taxon>Bacteria</taxon>
        <taxon>Pseudomonadati</taxon>
        <taxon>Pseudomonadota</taxon>
        <taxon>Alphaproteobacteria</taxon>
        <taxon>Hyphomicrobiales</taxon>
        <taxon>Tepidamorphaceae</taxon>
        <taxon>Microbaculum</taxon>
    </lineage>
</organism>
<feature type="domain" description="2Fe-2S ferredoxin-type" evidence="6">
    <location>
        <begin position="5"/>
        <end position="81"/>
    </location>
</feature>
<dbReference type="GO" id="GO:0051537">
    <property type="term" value="F:2 iron, 2 sulfur cluster binding"/>
    <property type="evidence" value="ECO:0007669"/>
    <property type="project" value="UniProtKB-KW"/>
</dbReference>
<dbReference type="FunFam" id="1.10.150.120:FF:000003">
    <property type="entry name" value="Carbon monoxide dehydrogenase, small subunit"/>
    <property type="match status" value="1"/>
</dbReference>
<gene>
    <name evidence="7" type="ORF">V3328_23430</name>
</gene>
<dbReference type="EMBL" id="JAZHOF010000012">
    <property type="protein sequence ID" value="MEJ8574450.1"/>
    <property type="molecule type" value="Genomic_DNA"/>
</dbReference>
<evidence type="ECO:0000259" key="6">
    <source>
        <dbReference type="PROSITE" id="PS51085"/>
    </source>
</evidence>
<evidence type="ECO:0000256" key="4">
    <source>
        <dbReference type="ARBA" id="ARBA00023004"/>
    </source>
</evidence>
<dbReference type="GO" id="GO:0046872">
    <property type="term" value="F:metal ion binding"/>
    <property type="evidence" value="ECO:0007669"/>
    <property type="project" value="UniProtKB-KW"/>
</dbReference>
<dbReference type="Gene3D" id="1.10.150.120">
    <property type="entry name" value="[2Fe-2S]-binding domain"/>
    <property type="match status" value="1"/>
</dbReference>
<dbReference type="Proteomes" id="UP001378188">
    <property type="component" value="Unassembled WGS sequence"/>
</dbReference>
<keyword evidence="8" id="KW-1185">Reference proteome</keyword>
<keyword evidence="2" id="KW-0479">Metal-binding</keyword>
<dbReference type="PANTHER" id="PTHR44379">
    <property type="entry name" value="OXIDOREDUCTASE WITH IRON-SULFUR SUBUNIT"/>
    <property type="match status" value="1"/>
</dbReference>
<accession>A0AAW9RRD2</accession>
<evidence type="ECO:0000256" key="2">
    <source>
        <dbReference type="ARBA" id="ARBA00022723"/>
    </source>
</evidence>
<dbReference type="Pfam" id="PF00111">
    <property type="entry name" value="Fer2"/>
    <property type="match status" value="1"/>
</dbReference>
<dbReference type="InterPro" id="IPR036884">
    <property type="entry name" value="2Fe-2S-bd_dom_sf"/>
</dbReference>
<dbReference type="RefSeq" id="WP_340332152.1">
    <property type="nucleotide sequence ID" value="NZ_JAZHOF010000012.1"/>
</dbReference>
<evidence type="ECO:0000256" key="5">
    <source>
        <dbReference type="ARBA" id="ARBA00023014"/>
    </source>
</evidence>
<evidence type="ECO:0000313" key="8">
    <source>
        <dbReference type="Proteomes" id="UP001378188"/>
    </source>
</evidence>
<dbReference type="PROSITE" id="PS51085">
    <property type="entry name" value="2FE2S_FER_2"/>
    <property type="match status" value="1"/>
</dbReference>
<protein>
    <submittedName>
        <fullName evidence="7">(2Fe-2S)-binding protein</fullName>
    </submittedName>
</protein>
<dbReference type="SUPFAM" id="SSF54292">
    <property type="entry name" value="2Fe-2S ferredoxin-like"/>
    <property type="match status" value="1"/>
</dbReference>
<keyword evidence="1" id="KW-0001">2Fe-2S</keyword>
<evidence type="ECO:0000256" key="3">
    <source>
        <dbReference type="ARBA" id="ARBA00023002"/>
    </source>
</evidence>
<dbReference type="PANTHER" id="PTHR44379:SF5">
    <property type="entry name" value="OXIDOREDUCTASE WITH IRON-SULFUR SUBUNIT"/>
    <property type="match status" value="1"/>
</dbReference>
<keyword evidence="5" id="KW-0411">Iron-sulfur</keyword>
<proteinExistence type="predicted"/>
<dbReference type="CDD" id="cd00207">
    <property type="entry name" value="fer2"/>
    <property type="match status" value="1"/>
</dbReference>
<name>A0AAW9RRD2_9HYPH</name>
<reference evidence="7 8" key="1">
    <citation type="submission" date="2024-02" db="EMBL/GenBank/DDBJ databases">
        <title>Genome analysis and characterization of Microbaculum marinisediminis sp. nov., isolated from marine sediment.</title>
        <authorList>
            <person name="Du Z.-J."/>
            <person name="Ye Y.-Q."/>
            <person name="Zhang Z.-R."/>
            <person name="Yuan S.-M."/>
            <person name="Zhang X.-Y."/>
        </authorList>
    </citation>
    <scope>NUCLEOTIDE SEQUENCE [LARGE SCALE GENOMIC DNA]</scope>
    <source>
        <strain evidence="7 8">SDUM1044001</strain>
    </source>
</reference>
<keyword evidence="3" id="KW-0560">Oxidoreductase</keyword>
<sequence>MSGLRAIETTVNGRRYRRSVEPRLLLSDFLRQELGLTGTHVGCEHGVCGACTVLVDGHSVRACLMFAIQCDGAAIETVEGLGTPASLSPLQESFRANHGLQCGFCTPGILMTCVDLLRKHPTASREEIREGLSGNLCRCTGYEHIVAAVEALIRREGGQE</sequence>
<dbReference type="InterPro" id="IPR012675">
    <property type="entry name" value="Beta-grasp_dom_sf"/>
</dbReference>
<evidence type="ECO:0000313" key="7">
    <source>
        <dbReference type="EMBL" id="MEJ8574450.1"/>
    </source>
</evidence>